<dbReference type="GO" id="GO:0003910">
    <property type="term" value="F:DNA ligase (ATP) activity"/>
    <property type="evidence" value="ECO:0007669"/>
    <property type="project" value="UniProtKB-EC"/>
</dbReference>
<dbReference type="PROSITE" id="PS00697">
    <property type="entry name" value="DNA_LIGASE_A1"/>
    <property type="match status" value="1"/>
</dbReference>
<dbReference type="Proteomes" id="UP000288716">
    <property type="component" value="Unassembled WGS sequence"/>
</dbReference>
<reference evidence="19 20" key="1">
    <citation type="journal article" date="2018" name="Gigascience">
        <title>Genomes of trombidid mites reveal novel predicted allergens and laterally-transferred genes associated with secondary metabolism.</title>
        <authorList>
            <person name="Dong X."/>
            <person name="Chaisiri K."/>
            <person name="Xia D."/>
            <person name="Armstrong S.D."/>
            <person name="Fang Y."/>
            <person name="Donnelly M.J."/>
            <person name="Kadowaki T."/>
            <person name="McGarry J.W."/>
            <person name="Darby A.C."/>
            <person name="Makepeace B.L."/>
        </authorList>
    </citation>
    <scope>NUCLEOTIDE SEQUENCE [LARGE SCALE GENOMIC DNA]</scope>
    <source>
        <strain evidence="19">UoL-UT</strain>
    </source>
</reference>
<dbReference type="InterPro" id="IPR012308">
    <property type="entry name" value="DNA_ligase_ATP-dep_N"/>
</dbReference>
<feature type="region of interest" description="Disordered" evidence="17">
    <location>
        <begin position="1"/>
        <end position="139"/>
    </location>
</feature>
<dbReference type="Gene3D" id="3.30.1490.70">
    <property type="match status" value="1"/>
</dbReference>
<evidence type="ECO:0000256" key="2">
    <source>
        <dbReference type="ARBA" id="ARBA00007572"/>
    </source>
</evidence>
<keyword evidence="11" id="KW-0539">Nucleus</keyword>
<evidence type="ECO:0000256" key="7">
    <source>
        <dbReference type="ARBA" id="ARBA00022763"/>
    </source>
</evidence>
<name>A0A443SCM0_9ACAR</name>
<dbReference type="PROSITE" id="PS00333">
    <property type="entry name" value="DNA_LIGASE_A2"/>
    <property type="match status" value="1"/>
</dbReference>
<dbReference type="SUPFAM" id="SSF50249">
    <property type="entry name" value="Nucleic acid-binding proteins"/>
    <property type="match status" value="1"/>
</dbReference>
<comment type="caution">
    <text evidence="19">The sequence shown here is derived from an EMBL/GenBank/DDBJ whole genome shotgun (WGS) entry which is preliminary data.</text>
</comment>
<dbReference type="InterPro" id="IPR036599">
    <property type="entry name" value="DNA_ligase_N_sf"/>
</dbReference>
<dbReference type="GO" id="GO:0005739">
    <property type="term" value="C:mitochondrion"/>
    <property type="evidence" value="ECO:0007669"/>
    <property type="project" value="TreeGrafter"/>
</dbReference>
<evidence type="ECO:0000256" key="5">
    <source>
        <dbReference type="ARBA" id="ARBA00022705"/>
    </source>
</evidence>
<feature type="compositionally biased region" description="Basic and acidic residues" evidence="17">
    <location>
        <begin position="126"/>
        <end position="136"/>
    </location>
</feature>
<dbReference type="GO" id="GO:0003677">
    <property type="term" value="F:DNA binding"/>
    <property type="evidence" value="ECO:0007669"/>
    <property type="project" value="InterPro"/>
</dbReference>
<dbReference type="EC" id="6.5.1.1" evidence="15"/>
<dbReference type="FunFam" id="2.40.50.140:FF:000062">
    <property type="entry name" value="DNA ligase"/>
    <property type="match status" value="1"/>
</dbReference>
<keyword evidence="6 15" id="KW-0547">Nucleotide-binding</keyword>
<keyword evidence="9 15" id="KW-0233">DNA recombination</keyword>
<dbReference type="GO" id="GO:0051301">
    <property type="term" value="P:cell division"/>
    <property type="evidence" value="ECO:0007669"/>
    <property type="project" value="UniProtKB-KW"/>
</dbReference>
<dbReference type="FunFam" id="1.10.3260.10:FF:000001">
    <property type="entry name" value="DNA ligase"/>
    <property type="match status" value="1"/>
</dbReference>
<dbReference type="GO" id="GO:0005524">
    <property type="term" value="F:ATP binding"/>
    <property type="evidence" value="ECO:0007669"/>
    <property type="project" value="UniProtKB-KW"/>
</dbReference>
<evidence type="ECO:0000313" key="20">
    <source>
        <dbReference type="Proteomes" id="UP000288716"/>
    </source>
</evidence>
<keyword evidence="12" id="KW-0131">Cell cycle</keyword>
<evidence type="ECO:0000256" key="6">
    <source>
        <dbReference type="ARBA" id="ARBA00022741"/>
    </source>
</evidence>
<feature type="compositionally biased region" description="Basic and acidic residues" evidence="17">
    <location>
        <begin position="12"/>
        <end position="31"/>
    </location>
</feature>
<dbReference type="InterPro" id="IPR012309">
    <property type="entry name" value="DNA_ligase_ATP-dep_C"/>
</dbReference>
<dbReference type="PROSITE" id="PS50160">
    <property type="entry name" value="DNA_LIGASE_A3"/>
    <property type="match status" value="1"/>
</dbReference>
<dbReference type="GO" id="GO:0006281">
    <property type="term" value="P:DNA repair"/>
    <property type="evidence" value="ECO:0007669"/>
    <property type="project" value="UniProtKB-KW"/>
</dbReference>
<evidence type="ECO:0000256" key="8">
    <source>
        <dbReference type="ARBA" id="ARBA00022840"/>
    </source>
</evidence>
<evidence type="ECO:0000256" key="10">
    <source>
        <dbReference type="ARBA" id="ARBA00023204"/>
    </source>
</evidence>
<evidence type="ECO:0000256" key="11">
    <source>
        <dbReference type="ARBA" id="ARBA00023242"/>
    </source>
</evidence>
<sequence>NYFKRQANGDKNVSDAEEKKKHSPKKVDTNGKETSAISDLKEDTKSNKRKNSKAKLTNNGENAKTKCEENEEIVVKKRRSKARVIESDEESDSKTSPKGKSSPKKKQKELAKDSICSPKRNLLKTQEQEKDPDKEQTPAINKLEIATESGVVYSPSKSNYDPIEDAIWKKGEKVPYIALAKTFQEIEANSSRLKMIEILGNFLWSVKVLSPSDLLPSIYLSLNKLGPDYEGVELGIGESMIIKALAEATGRKSDKIKSEVEKKGDLGLVAESSRGNQKTMFQPAKLTVGVVFDKLKEVALIAGNSAMSKKVDKVKSLLIACRDCEARYLVRSLTGKLRIGLAEQSLLVALSRAVLLSEDSKCSKNTDSFKKKLDSVSQIIKTSYCECPNYENIVNVLLEHGVEELPKRCQLTPGVPLKPMLAHPTKEIGEILKRFESSEFTCEFKYDGERAQIHIVDRNKSFIYSRNQENNTSKYPDVLSRINRSLKENVDNCVLDCEAVAWDNEKKRILPFQVLSTRKRKDAKEDEIKVKVCLFVFDLLFFNGSSLVKLPLRKRREILWTSFQEVEGEFMFATSKDFASIEDVPEFLDESIKSNCEGLMVKSLDVDSTYEIAKRSHSWLKLKKDYLDGVGDTIDVVVVGGYYGKGKRTGNFGGYLLATYDSENEEFQSICKIGTGFKDEDLEKHSEFFRKHIINNPRSYYNIDESIKPDVWFDAVQVWEVKCADLSTSPVYKAAFGLVESNKGISLRFPRFIRVRDDKKPEEATDASQIAEMYNSQEVIKQSKADNQNDD</sequence>
<evidence type="ECO:0000256" key="13">
    <source>
        <dbReference type="ARBA" id="ARBA00034003"/>
    </source>
</evidence>
<dbReference type="PANTHER" id="PTHR45674">
    <property type="entry name" value="DNA LIGASE 1/3 FAMILY MEMBER"/>
    <property type="match status" value="1"/>
</dbReference>
<dbReference type="GO" id="GO:0006310">
    <property type="term" value="P:DNA recombination"/>
    <property type="evidence" value="ECO:0007669"/>
    <property type="project" value="UniProtKB-KW"/>
</dbReference>
<dbReference type="GO" id="GO:0071897">
    <property type="term" value="P:DNA biosynthetic process"/>
    <property type="evidence" value="ECO:0007669"/>
    <property type="project" value="InterPro"/>
</dbReference>
<evidence type="ECO:0000256" key="12">
    <source>
        <dbReference type="ARBA" id="ARBA00023306"/>
    </source>
</evidence>
<evidence type="ECO:0000256" key="4">
    <source>
        <dbReference type="ARBA" id="ARBA00022618"/>
    </source>
</evidence>
<dbReference type="InterPro" id="IPR012340">
    <property type="entry name" value="NA-bd_OB-fold"/>
</dbReference>
<accession>A0A443SCM0</accession>
<dbReference type="OrthoDB" id="206088at2759"/>
<dbReference type="GO" id="GO:1903461">
    <property type="term" value="P:Okazaki fragment processing involved in mitotic DNA replication"/>
    <property type="evidence" value="ECO:0007669"/>
    <property type="project" value="TreeGrafter"/>
</dbReference>
<dbReference type="NCBIfam" id="TIGR00574">
    <property type="entry name" value="dnl1"/>
    <property type="match status" value="1"/>
</dbReference>
<keyword evidence="3 15" id="KW-0436">Ligase</keyword>
<dbReference type="InterPro" id="IPR050191">
    <property type="entry name" value="ATP-dep_DNA_ligase"/>
</dbReference>
<dbReference type="SUPFAM" id="SSF56091">
    <property type="entry name" value="DNA ligase/mRNA capping enzyme, catalytic domain"/>
    <property type="match status" value="1"/>
</dbReference>
<dbReference type="GO" id="GO:0005634">
    <property type="term" value="C:nucleus"/>
    <property type="evidence" value="ECO:0007669"/>
    <property type="project" value="UniProtKB-SubCell"/>
</dbReference>
<evidence type="ECO:0000256" key="14">
    <source>
        <dbReference type="ARBA" id="ARBA00054532"/>
    </source>
</evidence>
<comment type="function">
    <text evidence="14">DNA ligase that seals nicks in double-stranded DNA during DNA replication, DNA recombination and DNA repair.</text>
</comment>
<dbReference type="Gene3D" id="2.40.50.140">
    <property type="entry name" value="Nucleic acid-binding proteins"/>
    <property type="match status" value="1"/>
</dbReference>
<feature type="non-terminal residue" evidence="19">
    <location>
        <position position="1"/>
    </location>
</feature>
<dbReference type="CDD" id="cd07900">
    <property type="entry name" value="Adenylation_DNA_ligase_I_Euk"/>
    <property type="match status" value="1"/>
</dbReference>
<protein>
    <recommendedName>
        <fullName evidence="15">DNA ligase</fullName>
        <ecNumber evidence="15">6.5.1.1</ecNumber>
    </recommendedName>
</protein>
<dbReference type="EMBL" id="NCKV01003950">
    <property type="protein sequence ID" value="RWS25214.1"/>
    <property type="molecule type" value="Genomic_DNA"/>
</dbReference>
<evidence type="ECO:0000256" key="1">
    <source>
        <dbReference type="ARBA" id="ARBA00004123"/>
    </source>
</evidence>
<keyword evidence="5" id="KW-0235">DNA replication</keyword>
<comment type="subcellular location">
    <subcellularLocation>
        <location evidence="1">Nucleus</location>
    </subcellularLocation>
</comment>
<feature type="domain" description="ATP-dependent DNA ligase family profile" evidence="18">
    <location>
        <begin position="525"/>
        <end position="661"/>
    </location>
</feature>
<dbReference type="InterPro" id="IPR016059">
    <property type="entry name" value="DNA_ligase_ATP-dep_CS"/>
</dbReference>
<evidence type="ECO:0000256" key="17">
    <source>
        <dbReference type="SAM" id="MobiDB-lite"/>
    </source>
</evidence>
<evidence type="ECO:0000259" key="18">
    <source>
        <dbReference type="PROSITE" id="PS50160"/>
    </source>
</evidence>
<evidence type="ECO:0000256" key="3">
    <source>
        <dbReference type="ARBA" id="ARBA00022598"/>
    </source>
</evidence>
<dbReference type="Pfam" id="PF04679">
    <property type="entry name" value="DNA_ligase_A_C"/>
    <property type="match status" value="1"/>
</dbReference>
<keyword evidence="10 15" id="KW-0234">DNA repair</keyword>
<organism evidence="19 20">
    <name type="scientific">Leptotrombidium deliense</name>
    <dbReference type="NCBI Taxonomy" id="299467"/>
    <lineage>
        <taxon>Eukaryota</taxon>
        <taxon>Metazoa</taxon>
        <taxon>Ecdysozoa</taxon>
        <taxon>Arthropoda</taxon>
        <taxon>Chelicerata</taxon>
        <taxon>Arachnida</taxon>
        <taxon>Acari</taxon>
        <taxon>Acariformes</taxon>
        <taxon>Trombidiformes</taxon>
        <taxon>Prostigmata</taxon>
        <taxon>Anystina</taxon>
        <taxon>Parasitengona</taxon>
        <taxon>Trombiculoidea</taxon>
        <taxon>Trombiculidae</taxon>
        <taxon>Leptotrombidium</taxon>
    </lineage>
</organism>
<keyword evidence="20" id="KW-1185">Reference proteome</keyword>
<dbReference type="SUPFAM" id="SSF117018">
    <property type="entry name" value="ATP-dependent DNA ligase DNA-binding domain"/>
    <property type="match status" value="1"/>
</dbReference>
<evidence type="ECO:0000256" key="9">
    <source>
        <dbReference type="ARBA" id="ARBA00023172"/>
    </source>
</evidence>
<comment type="catalytic activity">
    <reaction evidence="13 15">
        <text>ATP + (deoxyribonucleotide)n-3'-hydroxyl + 5'-phospho-(deoxyribonucleotide)m = (deoxyribonucleotide)n+m + AMP + diphosphate.</text>
        <dbReference type="EC" id="6.5.1.1"/>
    </reaction>
</comment>
<dbReference type="Pfam" id="PF01068">
    <property type="entry name" value="DNA_ligase_A_M"/>
    <property type="match status" value="1"/>
</dbReference>
<dbReference type="VEuPathDB" id="VectorBase:LDEU006826"/>
<dbReference type="PANTHER" id="PTHR45674:SF4">
    <property type="entry name" value="DNA LIGASE 1"/>
    <property type="match status" value="1"/>
</dbReference>
<dbReference type="InterPro" id="IPR012310">
    <property type="entry name" value="DNA_ligase_ATP-dep_cent"/>
</dbReference>
<comment type="similarity">
    <text evidence="2 16">Belongs to the ATP-dependent DNA ligase family.</text>
</comment>
<dbReference type="Gene3D" id="1.10.3260.10">
    <property type="entry name" value="DNA ligase, ATP-dependent, N-terminal domain"/>
    <property type="match status" value="1"/>
</dbReference>
<dbReference type="CDD" id="cd07969">
    <property type="entry name" value="OBF_DNA_ligase_I"/>
    <property type="match status" value="1"/>
</dbReference>
<dbReference type="STRING" id="299467.A0A443SCM0"/>
<dbReference type="AlphaFoldDB" id="A0A443SCM0"/>
<dbReference type="Gene3D" id="3.30.470.30">
    <property type="entry name" value="DNA ligase/mRNA capping enzyme"/>
    <property type="match status" value="1"/>
</dbReference>
<evidence type="ECO:0000256" key="15">
    <source>
        <dbReference type="RuleBase" id="RU000617"/>
    </source>
</evidence>
<proteinExistence type="inferred from homology"/>
<keyword evidence="4" id="KW-0132">Cell division</keyword>
<evidence type="ECO:0000313" key="19">
    <source>
        <dbReference type="EMBL" id="RWS25214.1"/>
    </source>
</evidence>
<keyword evidence="7 15" id="KW-0227">DNA damage</keyword>
<keyword evidence="8 15" id="KW-0067">ATP-binding</keyword>
<evidence type="ECO:0000256" key="16">
    <source>
        <dbReference type="RuleBase" id="RU004196"/>
    </source>
</evidence>
<gene>
    <name evidence="19" type="ORF">B4U80_07609</name>
</gene>
<dbReference type="FunFam" id="3.30.470.30:FF:000016">
    <property type="entry name" value="DNA ligase"/>
    <property type="match status" value="1"/>
</dbReference>
<dbReference type="Pfam" id="PF04675">
    <property type="entry name" value="DNA_ligase_A_N"/>
    <property type="match status" value="1"/>
</dbReference>
<dbReference type="InterPro" id="IPR000977">
    <property type="entry name" value="DNA_ligase_ATP-dep"/>
</dbReference>